<keyword evidence="2" id="KW-0547">Nucleotide-binding</keyword>
<dbReference type="PANTHER" id="PTHR42939">
    <property type="entry name" value="ABC TRANSPORTER ATP-BINDING PROTEIN ALBC-RELATED"/>
    <property type="match status" value="1"/>
</dbReference>
<evidence type="ECO:0000256" key="1">
    <source>
        <dbReference type="ARBA" id="ARBA00022448"/>
    </source>
</evidence>
<dbReference type="SMART" id="SM00382">
    <property type="entry name" value="AAA"/>
    <property type="match status" value="1"/>
</dbReference>
<dbReference type="GO" id="GO:0005524">
    <property type="term" value="F:ATP binding"/>
    <property type="evidence" value="ECO:0007669"/>
    <property type="project" value="UniProtKB-KW"/>
</dbReference>
<dbReference type="PANTHER" id="PTHR42939:SF3">
    <property type="entry name" value="ABC TRANSPORTER ATP-BINDING COMPONENT"/>
    <property type="match status" value="1"/>
</dbReference>
<evidence type="ECO:0000313" key="6">
    <source>
        <dbReference type="Proteomes" id="UP000219252"/>
    </source>
</evidence>
<sequence>MTNAIEVQNLLKHLHRFQLKDVSFTLPKGTIMGFVGENGAGKTTTIKCILDLLKKDGGKIKLFGKELHEDELAIKSEIGVVFDDLNFPESLTAKKISKFMRKVYSTWDDSYYCELLNKLKVHENKKLNELSRGMKMKLSIAIALAHHPKLLILDEPTSGLDPIVRDEILDLFLDFMQDDEHSILFSSHITSDLEKIADYITFIHEGKLLFSESKDTLLYDYAIWRGTKDEFEDLPSESILAIREQAYGLEVLLKRNEVSTAFELSQPTIEEIMLIYVRGVKADESFVNERFFNAQ</sequence>
<dbReference type="InterPro" id="IPR027417">
    <property type="entry name" value="P-loop_NTPase"/>
</dbReference>
<evidence type="ECO:0000259" key="4">
    <source>
        <dbReference type="PROSITE" id="PS50893"/>
    </source>
</evidence>
<keyword evidence="1" id="KW-0813">Transport</keyword>
<dbReference type="InterPro" id="IPR051782">
    <property type="entry name" value="ABC_Transporter_VariousFunc"/>
</dbReference>
<evidence type="ECO:0000256" key="2">
    <source>
        <dbReference type="ARBA" id="ARBA00022741"/>
    </source>
</evidence>
<dbReference type="SUPFAM" id="SSF52540">
    <property type="entry name" value="P-loop containing nucleoside triphosphate hydrolases"/>
    <property type="match status" value="1"/>
</dbReference>
<dbReference type="PROSITE" id="PS50893">
    <property type="entry name" value="ABC_TRANSPORTER_2"/>
    <property type="match status" value="1"/>
</dbReference>
<dbReference type="OrthoDB" id="9804819at2"/>
<accession>A0A285U165</accession>
<evidence type="ECO:0000313" key="5">
    <source>
        <dbReference type="EMBL" id="SOC35645.1"/>
    </source>
</evidence>
<organism evidence="5 6">
    <name type="scientific">Ureibacillus acetophenoni</name>
    <dbReference type="NCBI Taxonomy" id="614649"/>
    <lineage>
        <taxon>Bacteria</taxon>
        <taxon>Bacillati</taxon>
        <taxon>Bacillota</taxon>
        <taxon>Bacilli</taxon>
        <taxon>Bacillales</taxon>
        <taxon>Caryophanaceae</taxon>
        <taxon>Ureibacillus</taxon>
    </lineage>
</organism>
<dbReference type="InterPro" id="IPR003593">
    <property type="entry name" value="AAA+_ATPase"/>
</dbReference>
<reference evidence="6" key="1">
    <citation type="submission" date="2017-08" db="EMBL/GenBank/DDBJ databases">
        <authorList>
            <person name="Varghese N."/>
            <person name="Submissions S."/>
        </authorList>
    </citation>
    <scope>NUCLEOTIDE SEQUENCE [LARGE SCALE GENOMIC DNA]</scope>
    <source>
        <strain evidence="6">JC23</strain>
    </source>
</reference>
<name>A0A285U165_9BACL</name>
<proteinExistence type="predicted"/>
<dbReference type="GO" id="GO:0016887">
    <property type="term" value="F:ATP hydrolysis activity"/>
    <property type="evidence" value="ECO:0007669"/>
    <property type="project" value="InterPro"/>
</dbReference>
<dbReference type="AlphaFoldDB" id="A0A285U165"/>
<gene>
    <name evidence="5" type="ORF">SAMN05877842_101531</name>
</gene>
<dbReference type="Pfam" id="PF00005">
    <property type="entry name" value="ABC_tran"/>
    <property type="match status" value="1"/>
</dbReference>
<keyword evidence="6" id="KW-1185">Reference proteome</keyword>
<evidence type="ECO:0000256" key="3">
    <source>
        <dbReference type="ARBA" id="ARBA00022840"/>
    </source>
</evidence>
<dbReference type="EMBL" id="OBQC01000001">
    <property type="protein sequence ID" value="SOC35645.1"/>
    <property type="molecule type" value="Genomic_DNA"/>
</dbReference>
<dbReference type="Gene3D" id="3.40.50.300">
    <property type="entry name" value="P-loop containing nucleotide triphosphate hydrolases"/>
    <property type="match status" value="1"/>
</dbReference>
<dbReference type="CDD" id="cd03230">
    <property type="entry name" value="ABC_DR_subfamily_A"/>
    <property type="match status" value="1"/>
</dbReference>
<protein>
    <submittedName>
        <fullName evidence="5">ABC-2 type transport system ATP-binding protein</fullName>
    </submittedName>
</protein>
<dbReference type="InterPro" id="IPR003439">
    <property type="entry name" value="ABC_transporter-like_ATP-bd"/>
</dbReference>
<feature type="domain" description="ABC transporter" evidence="4">
    <location>
        <begin position="2"/>
        <end position="230"/>
    </location>
</feature>
<dbReference type="RefSeq" id="WP_097148067.1">
    <property type="nucleotide sequence ID" value="NZ_OBQC01000001.1"/>
</dbReference>
<keyword evidence="3 5" id="KW-0067">ATP-binding</keyword>
<dbReference type="Proteomes" id="UP000219252">
    <property type="component" value="Unassembled WGS sequence"/>
</dbReference>